<evidence type="ECO:0000256" key="1">
    <source>
        <dbReference type="SAM" id="MobiDB-lite"/>
    </source>
</evidence>
<proteinExistence type="predicted"/>
<protein>
    <recommendedName>
        <fullName evidence="6">BTB domain-containing protein</fullName>
    </recommendedName>
</protein>
<dbReference type="InterPro" id="IPR000210">
    <property type="entry name" value="BTB/POZ_dom"/>
</dbReference>
<dbReference type="Proteomes" id="UP000663852">
    <property type="component" value="Unassembled WGS sequence"/>
</dbReference>
<name>A0A813MBA5_ADIRI</name>
<feature type="region of interest" description="Disordered" evidence="1">
    <location>
        <begin position="211"/>
        <end position="260"/>
    </location>
</feature>
<dbReference type="Gene3D" id="3.30.710.10">
    <property type="entry name" value="Potassium Channel Kv1.1, Chain A"/>
    <property type="match status" value="1"/>
</dbReference>
<feature type="compositionally biased region" description="Polar residues" evidence="1">
    <location>
        <begin position="239"/>
        <end position="248"/>
    </location>
</feature>
<evidence type="ECO:0000259" key="2">
    <source>
        <dbReference type="PROSITE" id="PS50097"/>
    </source>
</evidence>
<accession>A0A813MBA5</accession>
<dbReference type="EMBL" id="CAJNOJ010000001">
    <property type="protein sequence ID" value="CAF0718799.1"/>
    <property type="molecule type" value="Genomic_DNA"/>
</dbReference>
<feature type="region of interest" description="Disordered" evidence="1">
    <location>
        <begin position="474"/>
        <end position="496"/>
    </location>
</feature>
<evidence type="ECO:0000259" key="3">
    <source>
        <dbReference type="PROSITE" id="PS51649"/>
    </source>
</evidence>
<evidence type="ECO:0000313" key="4">
    <source>
        <dbReference type="EMBL" id="CAF0718799.1"/>
    </source>
</evidence>
<feature type="compositionally biased region" description="Low complexity" evidence="1">
    <location>
        <begin position="480"/>
        <end position="491"/>
    </location>
</feature>
<organism evidence="4 5">
    <name type="scientific">Adineta ricciae</name>
    <name type="common">Rotifer</name>
    <dbReference type="NCBI Taxonomy" id="249248"/>
    <lineage>
        <taxon>Eukaryota</taxon>
        <taxon>Metazoa</taxon>
        <taxon>Spiralia</taxon>
        <taxon>Gnathifera</taxon>
        <taxon>Rotifera</taxon>
        <taxon>Eurotatoria</taxon>
        <taxon>Bdelloidea</taxon>
        <taxon>Adinetida</taxon>
        <taxon>Adinetidae</taxon>
        <taxon>Adineta</taxon>
    </lineage>
</organism>
<gene>
    <name evidence="4" type="ORF">EDS130_LOCUS8</name>
</gene>
<dbReference type="OrthoDB" id="624345at2759"/>
<comment type="caution">
    <text evidence="4">The sequence shown here is derived from an EMBL/GenBank/DDBJ whole genome shotgun (WGS) entry which is preliminary data.</text>
</comment>
<feature type="compositionally biased region" description="Low complexity" evidence="1">
    <location>
        <begin position="219"/>
        <end position="238"/>
    </location>
</feature>
<feature type="domain" description="NPH3" evidence="3">
    <location>
        <begin position="330"/>
        <end position="458"/>
    </location>
</feature>
<dbReference type="PANTHER" id="PTHR32370">
    <property type="entry name" value="OS12G0117600 PROTEIN"/>
    <property type="match status" value="1"/>
</dbReference>
<dbReference type="PROSITE" id="PS51649">
    <property type="entry name" value="NPH3"/>
    <property type="match status" value="1"/>
</dbReference>
<dbReference type="PROSITE" id="PS50097">
    <property type="entry name" value="BTB"/>
    <property type="match status" value="1"/>
</dbReference>
<feature type="domain" description="BTB" evidence="2">
    <location>
        <begin position="13"/>
        <end position="80"/>
    </location>
</feature>
<dbReference type="InterPro" id="IPR043454">
    <property type="entry name" value="NPH3/RPT2-like"/>
</dbReference>
<reference evidence="4" key="1">
    <citation type="submission" date="2021-02" db="EMBL/GenBank/DDBJ databases">
        <authorList>
            <person name="Nowell W R."/>
        </authorList>
    </citation>
    <scope>NUCLEOTIDE SEQUENCE</scope>
</reference>
<dbReference type="Pfam" id="PF00651">
    <property type="entry name" value="BTB"/>
    <property type="match status" value="1"/>
</dbReference>
<evidence type="ECO:0008006" key="6">
    <source>
        <dbReference type="Google" id="ProtNLM"/>
    </source>
</evidence>
<dbReference type="SMART" id="SM00225">
    <property type="entry name" value="BTB"/>
    <property type="match status" value="1"/>
</dbReference>
<dbReference type="SUPFAM" id="SSF54695">
    <property type="entry name" value="POZ domain"/>
    <property type="match status" value="1"/>
</dbReference>
<dbReference type="InterPro" id="IPR011333">
    <property type="entry name" value="SKP1/BTB/POZ_sf"/>
</dbReference>
<sequence length="557" mass="62729">MSYEKFRRTGELSNITVVVNSTEFKLHTFPLFTKSDYFKKAVASSSSQPYVVQLNDFPGGVDVFNQLADYFYSIPISIDHKNIVPLRAAACFVECETLGALLDERFDKILSVARIKYDLGIPLVLLEQCIGQCQQWAKQAHIVDKCLQAIYESLSFGAGSQLTKSDREIISRLPLEWIIELIKLCPGDNKSAVLPFAKHYINANVLDQASTQNHPPSSTTMTAATPAAETTTTTTATTDQASEHQSAFTPVARKEDVPSKTADEKRAILDQIVKELGNALEQLPLSWHNSVYEKAVELKCECEPILSSFITQSFLNSSDIEDNMENISDDVMTRLLERVSKHKDEHTKDPQLLAKLSILIDSYVEQLRQRGTLTSEQFVKLATCIPKDQRTSHDSLLLALDDILKNEKSTQMSNAEREELLNQIDFSRVTEETIAACKNNQLIPQQVITEAALSLCAKLRNQLEEAQTRLRSAEHELARTRPSYTSSSYRTRTYDVSSRLPTRTRTAYTSSYELPLSTSLYSTKYDSDSDIEHVLPSRYIASTNLTGRYGIYSSYRY</sequence>
<dbReference type="AlphaFoldDB" id="A0A813MBA5"/>
<dbReference type="InterPro" id="IPR027356">
    <property type="entry name" value="NPH3_dom"/>
</dbReference>
<evidence type="ECO:0000313" key="5">
    <source>
        <dbReference type="Proteomes" id="UP000663852"/>
    </source>
</evidence>
<dbReference type="Pfam" id="PF03000">
    <property type="entry name" value="NPH3"/>
    <property type="match status" value="1"/>
</dbReference>